<dbReference type="Proteomes" id="UP000552644">
    <property type="component" value="Unassembled WGS sequence"/>
</dbReference>
<proteinExistence type="predicted"/>
<dbReference type="AlphaFoldDB" id="A0A7W7QKX4"/>
<dbReference type="EMBL" id="JACHJP010000002">
    <property type="protein sequence ID" value="MBB4915487.1"/>
    <property type="molecule type" value="Genomic_DNA"/>
</dbReference>
<protein>
    <submittedName>
        <fullName evidence="2">Uncharacterized protein</fullName>
    </submittedName>
</protein>
<evidence type="ECO:0000313" key="3">
    <source>
        <dbReference type="Proteomes" id="UP000552644"/>
    </source>
</evidence>
<evidence type="ECO:0000256" key="1">
    <source>
        <dbReference type="SAM" id="MobiDB-lite"/>
    </source>
</evidence>
<keyword evidence="3" id="KW-1185">Reference proteome</keyword>
<evidence type="ECO:0000313" key="2">
    <source>
        <dbReference type="EMBL" id="MBB4915487.1"/>
    </source>
</evidence>
<dbReference type="RefSeq" id="WP_184714141.1">
    <property type="nucleotide sequence ID" value="NZ_JACHJP010000002.1"/>
</dbReference>
<gene>
    <name evidence="2" type="ORF">FHS44_002572</name>
</gene>
<organism evidence="2 3">
    <name type="scientific">Streptosporangium saharense</name>
    <dbReference type="NCBI Taxonomy" id="1706840"/>
    <lineage>
        <taxon>Bacteria</taxon>
        <taxon>Bacillati</taxon>
        <taxon>Actinomycetota</taxon>
        <taxon>Actinomycetes</taxon>
        <taxon>Streptosporangiales</taxon>
        <taxon>Streptosporangiaceae</taxon>
        <taxon>Streptosporangium</taxon>
    </lineage>
</organism>
<accession>A0A7W7QKX4</accession>
<feature type="region of interest" description="Disordered" evidence="1">
    <location>
        <begin position="56"/>
        <end position="79"/>
    </location>
</feature>
<sequence>MVLITVRLPPQATLEQATRRLGLRDEEVDTGYDLVLIDPRRGLYGLRVTEAAAHRISPASCGGTGPHSDPRIEPYGPPR</sequence>
<comment type="caution">
    <text evidence="2">The sequence shown here is derived from an EMBL/GenBank/DDBJ whole genome shotgun (WGS) entry which is preliminary data.</text>
</comment>
<reference evidence="2 3" key="1">
    <citation type="submission" date="2020-08" db="EMBL/GenBank/DDBJ databases">
        <title>Genomic Encyclopedia of Type Strains, Phase III (KMG-III): the genomes of soil and plant-associated and newly described type strains.</title>
        <authorList>
            <person name="Whitman W."/>
        </authorList>
    </citation>
    <scope>NUCLEOTIDE SEQUENCE [LARGE SCALE GENOMIC DNA]</scope>
    <source>
        <strain evidence="2 3">CECT 8840</strain>
    </source>
</reference>
<name>A0A7W7QKX4_9ACTN</name>